<dbReference type="Gene3D" id="3.80.10.10">
    <property type="entry name" value="Ribonuclease Inhibitor"/>
    <property type="match status" value="1"/>
</dbReference>
<dbReference type="InterPro" id="IPR032675">
    <property type="entry name" value="LRR_dom_sf"/>
</dbReference>
<feature type="non-terminal residue" evidence="1">
    <location>
        <position position="1"/>
    </location>
</feature>
<accession>A0A146K153</accession>
<dbReference type="AlphaFoldDB" id="A0A146K153"/>
<protein>
    <submittedName>
        <fullName evidence="1">Leucine rich repeats-containing protein</fullName>
    </submittedName>
</protein>
<dbReference type="EMBL" id="GDID01005973">
    <property type="protein sequence ID" value="JAP90633.1"/>
    <property type="molecule type" value="Transcribed_RNA"/>
</dbReference>
<organism evidence="1">
    <name type="scientific">Trepomonas sp. PC1</name>
    <dbReference type="NCBI Taxonomy" id="1076344"/>
    <lineage>
        <taxon>Eukaryota</taxon>
        <taxon>Metamonada</taxon>
        <taxon>Diplomonadida</taxon>
        <taxon>Hexamitidae</taxon>
        <taxon>Hexamitinae</taxon>
        <taxon>Trepomonas</taxon>
    </lineage>
</organism>
<evidence type="ECO:0000313" key="1">
    <source>
        <dbReference type="EMBL" id="JAP90633.1"/>
    </source>
</evidence>
<sequence>RDLSSQQMQIIEQLDDDIDEIVAPNLESLEAFSDQKFHFVNKLHAPNVGNLGQFPFISVGQLVLTNLKRIEEDSFTCFYNLQHIELPNAEGSIESSFHECVSMQTAVIPKIVKISHSFKKCYDLTYLEADSLVAIDDSFGDEYQSSKHLFVEIQVDTSKNKICQDF</sequence>
<proteinExistence type="predicted"/>
<name>A0A146K153_9EUKA</name>
<gene>
    <name evidence="1" type="ORF">TPC1_20068</name>
</gene>
<reference evidence="1" key="1">
    <citation type="submission" date="2015-07" db="EMBL/GenBank/DDBJ databases">
        <title>Adaptation to a free-living lifestyle via gene acquisitions in the diplomonad Trepomonas sp. PC1.</title>
        <authorList>
            <person name="Xu F."/>
            <person name="Jerlstrom-Hultqvist J."/>
            <person name="Kolisko M."/>
            <person name="Simpson A.G.B."/>
            <person name="Roger A.J."/>
            <person name="Svard S.G."/>
            <person name="Andersson J.O."/>
        </authorList>
    </citation>
    <scope>NUCLEOTIDE SEQUENCE</scope>
    <source>
        <strain evidence="1">PC1</strain>
    </source>
</reference>